<dbReference type="Gene3D" id="3.40.50.1820">
    <property type="entry name" value="alpha/beta hydrolase"/>
    <property type="match status" value="1"/>
</dbReference>
<evidence type="ECO:0000313" key="4">
    <source>
        <dbReference type="Proteomes" id="UP001302321"/>
    </source>
</evidence>
<accession>A0AAN6WA12</accession>
<dbReference type="Proteomes" id="UP001302321">
    <property type="component" value="Unassembled WGS sequence"/>
</dbReference>
<dbReference type="InterPro" id="IPR050309">
    <property type="entry name" value="Type-B_Carboxylest/Lipase"/>
</dbReference>
<protein>
    <submittedName>
        <fullName evidence="3">Lipase</fullName>
    </submittedName>
</protein>
<evidence type="ECO:0000256" key="1">
    <source>
        <dbReference type="SAM" id="SignalP"/>
    </source>
</evidence>
<dbReference type="InterPro" id="IPR002018">
    <property type="entry name" value="CarbesteraseB"/>
</dbReference>
<sequence>MILPPRLRTALLALTAASALAEPTVTIAKTKITYRGSTTGSIEHFQNIKYAHDTSGRRRFAPPEPYIPPEGSEIDASAPGPACPQNKAGVPPFFADTQEMSEDCLSLRISRPAGTAADDKLPVVVHLHGGGVVKGSAYDPHYDPDNLLTLSVSFKKPVIYVALNYRILIFGFARLPILKDQKSMNVGMRDQLAGFQWIKDNIAAFGGDPEKITSFGLSAGGTFTSLLLTSYGGERGVPFNQGWCMSGPPGTGLNMTSDVTELHTREVAKNLGCTSTEDSELLECLREVPFEKLTEKAVEYAAGNHPPLGLFTFIPSIDDDLIPGRQTTLYKAGKFVKGMFWNQKTCKVWLTRTEGIPLVYGWTQDDGALSTGPAPTYQSEDDMKDTIRGIAHALTDEDYKKLFSLYPESDFAEEVADYESRKADSDPTVGVHYFRVARILRDLQFTCSSIDFGNEMLKESKRSDPKYPGVHLYALNQTMLTSIFAGAGMPYIGASHGSDLNYLFNLFPEGKITEEEQKLSKAFIGSFINFAYTGKPSSNDKEHNAETLGQWPEAFGVYGPESVSLLVVGGPWGTGNTRLTAHNEKKEEGLKQMPINGGNIQVGEMKVRACKERRRQLKRERLFERCQYINSLSEKLGN</sequence>
<dbReference type="Pfam" id="PF00135">
    <property type="entry name" value="COesterase"/>
    <property type="match status" value="1"/>
</dbReference>
<gene>
    <name evidence="3" type="ORF">QBC36DRAFT_378640</name>
</gene>
<dbReference type="SUPFAM" id="SSF53474">
    <property type="entry name" value="alpha/beta-Hydrolases"/>
    <property type="match status" value="1"/>
</dbReference>
<dbReference type="EMBL" id="MU866202">
    <property type="protein sequence ID" value="KAK4176282.1"/>
    <property type="molecule type" value="Genomic_DNA"/>
</dbReference>
<evidence type="ECO:0000259" key="2">
    <source>
        <dbReference type="Pfam" id="PF00135"/>
    </source>
</evidence>
<keyword evidence="4" id="KW-1185">Reference proteome</keyword>
<feature type="chain" id="PRO_5042934900" evidence="1">
    <location>
        <begin position="22"/>
        <end position="638"/>
    </location>
</feature>
<organism evidence="3 4">
    <name type="scientific">Triangularia setosa</name>
    <dbReference type="NCBI Taxonomy" id="2587417"/>
    <lineage>
        <taxon>Eukaryota</taxon>
        <taxon>Fungi</taxon>
        <taxon>Dikarya</taxon>
        <taxon>Ascomycota</taxon>
        <taxon>Pezizomycotina</taxon>
        <taxon>Sordariomycetes</taxon>
        <taxon>Sordariomycetidae</taxon>
        <taxon>Sordariales</taxon>
        <taxon>Podosporaceae</taxon>
        <taxon>Triangularia</taxon>
    </lineage>
</organism>
<comment type="caution">
    <text evidence="3">The sequence shown here is derived from an EMBL/GenBank/DDBJ whole genome shotgun (WGS) entry which is preliminary data.</text>
</comment>
<proteinExistence type="predicted"/>
<dbReference type="PANTHER" id="PTHR11559">
    <property type="entry name" value="CARBOXYLESTERASE"/>
    <property type="match status" value="1"/>
</dbReference>
<keyword evidence="1" id="KW-0732">Signal</keyword>
<reference evidence="3" key="2">
    <citation type="submission" date="2023-05" db="EMBL/GenBank/DDBJ databases">
        <authorList>
            <consortium name="Lawrence Berkeley National Laboratory"/>
            <person name="Steindorff A."/>
            <person name="Hensen N."/>
            <person name="Bonometti L."/>
            <person name="Westerberg I."/>
            <person name="Brannstrom I.O."/>
            <person name="Guillou S."/>
            <person name="Cros-Aarteil S."/>
            <person name="Calhoun S."/>
            <person name="Haridas S."/>
            <person name="Kuo A."/>
            <person name="Mondo S."/>
            <person name="Pangilinan J."/>
            <person name="Riley R."/>
            <person name="Labutti K."/>
            <person name="Andreopoulos B."/>
            <person name="Lipzen A."/>
            <person name="Chen C."/>
            <person name="Yanf M."/>
            <person name="Daum C."/>
            <person name="Ng V."/>
            <person name="Clum A."/>
            <person name="Ohm R."/>
            <person name="Martin F."/>
            <person name="Silar P."/>
            <person name="Natvig D."/>
            <person name="Lalanne C."/>
            <person name="Gautier V."/>
            <person name="Ament-Velasquez S.L."/>
            <person name="Kruys A."/>
            <person name="Hutchinson M.I."/>
            <person name="Powell A.J."/>
            <person name="Barry K."/>
            <person name="Miller A.N."/>
            <person name="Grigoriev I.V."/>
            <person name="Debuchy R."/>
            <person name="Gladieux P."/>
            <person name="Thoren M.H."/>
            <person name="Johannesson H."/>
        </authorList>
    </citation>
    <scope>NUCLEOTIDE SEQUENCE</scope>
    <source>
        <strain evidence="3">CBS 892.96</strain>
    </source>
</reference>
<reference evidence="3" key="1">
    <citation type="journal article" date="2023" name="Mol. Phylogenet. Evol.">
        <title>Genome-scale phylogeny and comparative genomics of the fungal order Sordariales.</title>
        <authorList>
            <person name="Hensen N."/>
            <person name="Bonometti L."/>
            <person name="Westerberg I."/>
            <person name="Brannstrom I.O."/>
            <person name="Guillou S."/>
            <person name="Cros-Aarteil S."/>
            <person name="Calhoun S."/>
            <person name="Haridas S."/>
            <person name="Kuo A."/>
            <person name="Mondo S."/>
            <person name="Pangilinan J."/>
            <person name="Riley R."/>
            <person name="LaButti K."/>
            <person name="Andreopoulos B."/>
            <person name="Lipzen A."/>
            <person name="Chen C."/>
            <person name="Yan M."/>
            <person name="Daum C."/>
            <person name="Ng V."/>
            <person name="Clum A."/>
            <person name="Steindorff A."/>
            <person name="Ohm R.A."/>
            <person name="Martin F."/>
            <person name="Silar P."/>
            <person name="Natvig D.O."/>
            <person name="Lalanne C."/>
            <person name="Gautier V."/>
            <person name="Ament-Velasquez S.L."/>
            <person name="Kruys A."/>
            <person name="Hutchinson M.I."/>
            <person name="Powell A.J."/>
            <person name="Barry K."/>
            <person name="Miller A.N."/>
            <person name="Grigoriev I.V."/>
            <person name="Debuchy R."/>
            <person name="Gladieux P."/>
            <person name="Hiltunen Thoren M."/>
            <person name="Johannesson H."/>
        </authorList>
    </citation>
    <scope>NUCLEOTIDE SEQUENCE</scope>
    <source>
        <strain evidence="3">CBS 892.96</strain>
    </source>
</reference>
<feature type="domain" description="Carboxylesterase type B" evidence="2">
    <location>
        <begin position="38"/>
        <end position="553"/>
    </location>
</feature>
<name>A0AAN6WA12_9PEZI</name>
<feature type="signal peptide" evidence="1">
    <location>
        <begin position="1"/>
        <end position="21"/>
    </location>
</feature>
<dbReference type="AlphaFoldDB" id="A0AAN6WA12"/>
<evidence type="ECO:0000313" key="3">
    <source>
        <dbReference type="EMBL" id="KAK4176282.1"/>
    </source>
</evidence>
<dbReference type="InterPro" id="IPR029058">
    <property type="entry name" value="AB_hydrolase_fold"/>
</dbReference>